<evidence type="ECO:0000313" key="2">
    <source>
        <dbReference type="EMBL" id="GAA3764850.1"/>
    </source>
</evidence>
<dbReference type="InterPro" id="IPR027266">
    <property type="entry name" value="TrmE/GcvT-like"/>
</dbReference>
<dbReference type="SUPFAM" id="SSF103025">
    <property type="entry name" value="Folate-binding domain"/>
    <property type="match status" value="1"/>
</dbReference>
<feature type="domain" description="GCVT N-terminal" evidence="1">
    <location>
        <begin position="37"/>
        <end position="241"/>
    </location>
</feature>
<name>A0ABP7GIN6_9MICO</name>
<dbReference type="RefSeq" id="WP_344782427.1">
    <property type="nucleotide sequence ID" value="NZ_BAABAF010000005.1"/>
</dbReference>
<gene>
    <name evidence="2" type="ORF">GCM10022240_16390</name>
</gene>
<reference evidence="3" key="1">
    <citation type="journal article" date="2019" name="Int. J. Syst. Evol. Microbiol.">
        <title>The Global Catalogue of Microorganisms (GCM) 10K type strain sequencing project: providing services to taxonomists for standard genome sequencing and annotation.</title>
        <authorList>
            <consortium name="The Broad Institute Genomics Platform"/>
            <consortium name="The Broad Institute Genome Sequencing Center for Infectious Disease"/>
            <person name="Wu L."/>
            <person name="Ma J."/>
        </authorList>
    </citation>
    <scope>NUCLEOTIDE SEQUENCE [LARGE SCALE GENOMIC DNA]</scope>
    <source>
        <strain evidence="3">JCM 16950</strain>
    </source>
</reference>
<dbReference type="Gene3D" id="3.30.1360.120">
    <property type="entry name" value="Probable tRNA modification gtpase trme, domain 1"/>
    <property type="match status" value="1"/>
</dbReference>
<organism evidence="2 3">
    <name type="scientific">Microbacterium kribbense</name>
    <dbReference type="NCBI Taxonomy" id="433645"/>
    <lineage>
        <taxon>Bacteria</taxon>
        <taxon>Bacillati</taxon>
        <taxon>Actinomycetota</taxon>
        <taxon>Actinomycetes</taxon>
        <taxon>Micrococcales</taxon>
        <taxon>Microbacteriaceae</taxon>
        <taxon>Microbacterium</taxon>
    </lineage>
</organism>
<dbReference type="InterPro" id="IPR028896">
    <property type="entry name" value="GcvT/YgfZ/DmdA"/>
</dbReference>
<dbReference type="EMBL" id="BAABAF010000005">
    <property type="protein sequence ID" value="GAA3764850.1"/>
    <property type="molecule type" value="Genomic_DNA"/>
</dbReference>
<dbReference type="Pfam" id="PF01571">
    <property type="entry name" value="GCV_T"/>
    <property type="match status" value="1"/>
</dbReference>
<sequence length="459" mass="50151">MTSTLAQALEQAGGAVNLLRNSRSVPQVVPEVSPEISNWRAEQRAWDQTCALFDQSHHMVSISMTGSGVVPLLEIVGANDFSTFGPGKAKQLVACNVNGQLIGQGILFPLGHEILLVGPHPIMDWVEYNIQTHPDLDIRYSREGTSLTRPGNPTRFRFQLQGPNALAVMRAALGTEPPKLGFFNIGEAEIADRRIGLLRHGMAAEPGYEFWGDWEDRDAVFDAVVAAGEEHGMEQVGGSAYLTTGSHSAYIPLIVPAIYSDPEYADYRNWLSDTSFEATAPLGGSFFSTDIADYYVDPFALDYGRSVSLTRDFVGRDALQAMIDSGASTRRKKVTLIWDPEDVIAVYRSFFDIGTTPGLFMQAPMARVASLQYDSVLVDGRLVGHSTRPDFSAIHRRILSPAIVDAEAGEPGSTVTVVWGEDPMSDKLRVDEHRQFEIRAVVAPAPMGDFARAAYKANA</sequence>
<dbReference type="PANTHER" id="PTHR43757:SF2">
    <property type="entry name" value="AMINOMETHYLTRANSFERASE, MITOCHONDRIAL"/>
    <property type="match status" value="1"/>
</dbReference>
<evidence type="ECO:0000313" key="3">
    <source>
        <dbReference type="Proteomes" id="UP001500540"/>
    </source>
</evidence>
<dbReference type="PANTHER" id="PTHR43757">
    <property type="entry name" value="AMINOMETHYLTRANSFERASE"/>
    <property type="match status" value="1"/>
</dbReference>
<dbReference type="Proteomes" id="UP001500540">
    <property type="component" value="Unassembled WGS sequence"/>
</dbReference>
<evidence type="ECO:0000259" key="1">
    <source>
        <dbReference type="Pfam" id="PF01571"/>
    </source>
</evidence>
<comment type="caution">
    <text evidence="2">The sequence shown here is derived from an EMBL/GenBank/DDBJ whole genome shotgun (WGS) entry which is preliminary data.</text>
</comment>
<accession>A0ABP7GIN6</accession>
<dbReference type="InterPro" id="IPR006222">
    <property type="entry name" value="GCVT_N"/>
</dbReference>
<keyword evidence="3" id="KW-1185">Reference proteome</keyword>
<protein>
    <submittedName>
        <fullName evidence="2">Aminomethyltransferase family protein</fullName>
    </submittedName>
</protein>
<proteinExistence type="predicted"/>